<dbReference type="Gene3D" id="1.20.120.570">
    <property type="entry name" value="YkyA-like"/>
    <property type="match status" value="1"/>
</dbReference>
<dbReference type="EMBL" id="JAUSWB010000004">
    <property type="protein sequence ID" value="MDQ0429144.1"/>
    <property type="molecule type" value="Genomic_DNA"/>
</dbReference>
<keyword evidence="4" id="KW-1185">Reference proteome</keyword>
<feature type="chain" id="PRO_5046903604" evidence="2">
    <location>
        <begin position="18"/>
        <end position="214"/>
    </location>
</feature>
<reference evidence="3 4" key="1">
    <citation type="submission" date="2023-07" db="EMBL/GenBank/DDBJ databases">
        <title>Genomic Encyclopedia of Type Strains, Phase IV (KMG-IV): sequencing the most valuable type-strain genomes for metagenomic binning, comparative biology and taxonomic classification.</title>
        <authorList>
            <person name="Goeker M."/>
        </authorList>
    </citation>
    <scope>NUCLEOTIDE SEQUENCE [LARGE SCALE GENOMIC DNA]</scope>
    <source>
        <strain evidence="3 4">DSM 16419</strain>
    </source>
</reference>
<evidence type="ECO:0000256" key="1">
    <source>
        <dbReference type="SAM" id="Coils"/>
    </source>
</evidence>
<organism evidence="3 4">
    <name type="scientific">Planomicrobium stackebrandtii</name>
    <dbReference type="NCBI Taxonomy" id="253160"/>
    <lineage>
        <taxon>Bacteria</taxon>
        <taxon>Bacillati</taxon>
        <taxon>Bacillota</taxon>
        <taxon>Bacilli</taxon>
        <taxon>Bacillales</taxon>
        <taxon>Caryophanaceae</taxon>
        <taxon>Planomicrobium</taxon>
    </lineage>
</organism>
<feature type="coiled-coil region" evidence="1">
    <location>
        <begin position="143"/>
        <end position="187"/>
    </location>
</feature>
<keyword evidence="1" id="KW-0175">Coiled coil</keyword>
<dbReference type="PROSITE" id="PS51257">
    <property type="entry name" value="PROKAR_LIPOPROTEIN"/>
    <property type="match status" value="1"/>
</dbReference>
<feature type="signal peptide" evidence="2">
    <location>
        <begin position="1"/>
        <end position="17"/>
    </location>
</feature>
<name>A0ABU0GW60_9BACL</name>
<keyword evidence="2" id="KW-0732">Signal</keyword>
<proteinExistence type="predicted"/>
<dbReference type="InterPro" id="IPR036785">
    <property type="entry name" value="YkyA-like_sf"/>
</dbReference>
<feature type="coiled-coil region" evidence="1">
    <location>
        <begin position="75"/>
        <end position="119"/>
    </location>
</feature>
<dbReference type="InterPro" id="IPR019454">
    <property type="entry name" value="Lipoprot_YkyA-like"/>
</dbReference>
<evidence type="ECO:0000313" key="3">
    <source>
        <dbReference type="EMBL" id="MDQ0429144.1"/>
    </source>
</evidence>
<dbReference type="Pfam" id="PF10368">
    <property type="entry name" value="YkyA"/>
    <property type="match status" value="1"/>
</dbReference>
<sequence length="214" mass="24196">MKRLGKMAMVSSLLMLAACSGSGIREDLDQVLNDTFDAEEDYRAVQSDLEEREKAEQLLFEETMALTQEQQGEVTDQAQEALDSADERLGFLQTEKDSMQAAEENFAEIDSVIESAEEESVIADLEALKAEMLERFAAHDEFSEAYEELIARQKELYEMLQDDQSTLQMLQEKAAEVNSQNEQVQLAVTEFNELTQQVNSLKDSTLENLSESEE</sequence>
<gene>
    <name evidence="3" type="ORF">QOZ98_001971</name>
</gene>
<comment type="caution">
    <text evidence="3">The sequence shown here is derived from an EMBL/GenBank/DDBJ whole genome shotgun (WGS) entry which is preliminary data.</text>
</comment>
<dbReference type="SUPFAM" id="SSF140423">
    <property type="entry name" value="MW0975(SA0943)-like"/>
    <property type="match status" value="1"/>
</dbReference>
<accession>A0ABU0GW60</accession>
<dbReference type="Proteomes" id="UP001241988">
    <property type="component" value="Unassembled WGS sequence"/>
</dbReference>
<dbReference type="RefSeq" id="WP_308787260.1">
    <property type="nucleotide sequence ID" value="NZ_JAUSWB010000004.1"/>
</dbReference>
<evidence type="ECO:0000256" key="2">
    <source>
        <dbReference type="SAM" id="SignalP"/>
    </source>
</evidence>
<protein>
    <submittedName>
        <fullName evidence="3">Chromosome segregation ATPase</fullName>
    </submittedName>
</protein>
<evidence type="ECO:0000313" key="4">
    <source>
        <dbReference type="Proteomes" id="UP001241988"/>
    </source>
</evidence>